<name>A0A9Q1Q6S1_9CARY</name>
<evidence type="ECO:0000256" key="1">
    <source>
        <dbReference type="SAM" id="Phobius"/>
    </source>
</evidence>
<feature type="transmembrane region" description="Helical" evidence="1">
    <location>
        <begin position="7"/>
        <end position="31"/>
    </location>
</feature>
<comment type="caution">
    <text evidence="2">The sequence shown here is derived from an EMBL/GenBank/DDBJ whole genome shotgun (WGS) entry which is preliminary data.</text>
</comment>
<organism evidence="2 3">
    <name type="scientific">Carnegiea gigantea</name>
    <dbReference type="NCBI Taxonomy" id="171969"/>
    <lineage>
        <taxon>Eukaryota</taxon>
        <taxon>Viridiplantae</taxon>
        <taxon>Streptophyta</taxon>
        <taxon>Embryophyta</taxon>
        <taxon>Tracheophyta</taxon>
        <taxon>Spermatophyta</taxon>
        <taxon>Magnoliopsida</taxon>
        <taxon>eudicotyledons</taxon>
        <taxon>Gunneridae</taxon>
        <taxon>Pentapetalae</taxon>
        <taxon>Caryophyllales</taxon>
        <taxon>Cactineae</taxon>
        <taxon>Cactaceae</taxon>
        <taxon>Cactoideae</taxon>
        <taxon>Echinocereeae</taxon>
        <taxon>Carnegiea</taxon>
    </lineage>
</organism>
<accession>A0A9Q1Q6S1</accession>
<dbReference type="EMBL" id="JAKOGI010000806">
    <property type="protein sequence ID" value="KAJ8430336.1"/>
    <property type="molecule type" value="Genomic_DNA"/>
</dbReference>
<keyword evidence="3" id="KW-1185">Reference proteome</keyword>
<dbReference type="Proteomes" id="UP001153076">
    <property type="component" value="Unassembled WGS sequence"/>
</dbReference>
<evidence type="ECO:0000313" key="2">
    <source>
        <dbReference type="EMBL" id="KAJ8430336.1"/>
    </source>
</evidence>
<protein>
    <recommendedName>
        <fullName evidence="4">Pentatricopeptide repeat-containing protein</fullName>
    </recommendedName>
</protein>
<evidence type="ECO:0008006" key="4">
    <source>
        <dbReference type="Google" id="ProtNLM"/>
    </source>
</evidence>
<gene>
    <name evidence="2" type="ORF">Cgig2_008429</name>
</gene>
<dbReference type="OrthoDB" id="185373at2759"/>
<sequence length="257" mass="28605">MGSFWLVIVLLNSTVVGMLEFVGIEFGMTIWEIGGEKFFSKVWAVKLISSSVLHRTALLSVFIPFSSLDQLLLKALMKMLRGRKIVQISLHFWLQSAMHAHGVYPKCVSRICNFYAACCTCLQAPNTADSPSVIESPALPNWVKFCENENPSMEESDDEFVLPKVAGSADTKNLNDDHTRHVKHIACEITDSDANGLAEVLRERFNSSDAVCSALAICDGIDLSESLMVKILQRFSNDWISAFGFFKWAKNKAGYVP</sequence>
<keyword evidence="1" id="KW-0472">Membrane</keyword>
<evidence type="ECO:0000313" key="3">
    <source>
        <dbReference type="Proteomes" id="UP001153076"/>
    </source>
</evidence>
<proteinExistence type="predicted"/>
<reference evidence="2" key="1">
    <citation type="submission" date="2022-04" db="EMBL/GenBank/DDBJ databases">
        <title>Carnegiea gigantea Genome sequencing and assembly v2.</title>
        <authorList>
            <person name="Copetti D."/>
            <person name="Sanderson M.J."/>
            <person name="Burquez A."/>
            <person name="Wojciechowski M.F."/>
        </authorList>
    </citation>
    <scope>NUCLEOTIDE SEQUENCE</scope>
    <source>
        <strain evidence="2">SGP5-SGP5p</strain>
        <tissue evidence="2">Aerial part</tissue>
    </source>
</reference>
<keyword evidence="1" id="KW-1133">Transmembrane helix</keyword>
<dbReference type="AlphaFoldDB" id="A0A9Q1Q6S1"/>
<keyword evidence="1" id="KW-0812">Transmembrane</keyword>